<protein>
    <submittedName>
        <fullName evidence="2">Uncharacterized protein</fullName>
    </submittedName>
</protein>
<organism evidence="2 3">
    <name type="scientific">Streptomyces viridochromogenes</name>
    <dbReference type="NCBI Taxonomy" id="1938"/>
    <lineage>
        <taxon>Bacteria</taxon>
        <taxon>Bacillati</taxon>
        <taxon>Actinomycetota</taxon>
        <taxon>Actinomycetes</taxon>
        <taxon>Kitasatosporales</taxon>
        <taxon>Streptomycetaceae</taxon>
        <taxon>Streptomyces</taxon>
    </lineage>
</organism>
<reference evidence="2 3" key="1">
    <citation type="submission" date="2015-06" db="EMBL/GenBank/DDBJ databases">
        <authorList>
            <person name="Ju K.-S."/>
            <person name="Doroghazi J.R."/>
            <person name="Metcalf W.W."/>
        </authorList>
    </citation>
    <scope>NUCLEOTIDE SEQUENCE [LARGE SCALE GENOMIC DNA]</scope>
    <source>
        <strain evidence="2 3">NRRL 3414</strain>
    </source>
</reference>
<name>A0A0J7ZIC5_STRVR</name>
<dbReference type="AlphaFoldDB" id="A0A0J7ZIC5"/>
<accession>A0A0J7ZIC5</accession>
<dbReference type="EMBL" id="LFNT01000009">
    <property type="protein sequence ID" value="KMS75187.1"/>
    <property type="molecule type" value="Genomic_DNA"/>
</dbReference>
<comment type="caution">
    <text evidence="2">The sequence shown here is derived from an EMBL/GenBank/DDBJ whole genome shotgun (WGS) entry which is preliminary data.</text>
</comment>
<evidence type="ECO:0000313" key="3">
    <source>
        <dbReference type="Proteomes" id="UP000037432"/>
    </source>
</evidence>
<evidence type="ECO:0000313" key="2">
    <source>
        <dbReference type="EMBL" id="KMS75187.1"/>
    </source>
</evidence>
<feature type="region of interest" description="Disordered" evidence="1">
    <location>
        <begin position="1"/>
        <end position="27"/>
    </location>
</feature>
<proteinExistence type="predicted"/>
<dbReference type="PATRIC" id="fig|1938.3.peg.2220"/>
<gene>
    <name evidence="2" type="ORF">ACM01_11135</name>
</gene>
<evidence type="ECO:0000256" key="1">
    <source>
        <dbReference type="SAM" id="MobiDB-lite"/>
    </source>
</evidence>
<sequence>MDVIDHGPEDAGRHGAADQERHVGGTLRPRYDPVLDLEEALVTQLFVVGDRGVQHLAPGSDPLRGEIRQGAALCCHRL</sequence>
<dbReference type="Proteomes" id="UP000037432">
    <property type="component" value="Unassembled WGS sequence"/>
</dbReference>